<keyword evidence="1" id="KW-0472">Membrane</keyword>
<name>A0A8X6QZL2_NEPPI</name>
<evidence type="ECO:0000313" key="3">
    <source>
        <dbReference type="EMBL" id="GFU45285.1"/>
    </source>
</evidence>
<feature type="chain" id="PRO_5036446069" evidence="2">
    <location>
        <begin position="23"/>
        <end position="373"/>
    </location>
</feature>
<gene>
    <name evidence="3" type="primary">AVEN_83333_1</name>
    <name evidence="3" type="ORF">NPIL_11181</name>
</gene>
<keyword evidence="4" id="KW-1185">Reference proteome</keyword>
<evidence type="ECO:0000256" key="1">
    <source>
        <dbReference type="SAM" id="Phobius"/>
    </source>
</evidence>
<evidence type="ECO:0000256" key="2">
    <source>
        <dbReference type="SAM" id="SignalP"/>
    </source>
</evidence>
<reference evidence="3" key="1">
    <citation type="submission" date="2020-08" db="EMBL/GenBank/DDBJ databases">
        <title>Multicomponent nature underlies the extraordinary mechanical properties of spider dragline silk.</title>
        <authorList>
            <person name="Kono N."/>
            <person name="Nakamura H."/>
            <person name="Mori M."/>
            <person name="Yoshida Y."/>
            <person name="Ohtoshi R."/>
            <person name="Malay A.D."/>
            <person name="Moran D.A.P."/>
            <person name="Tomita M."/>
            <person name="Numata K."/>
            <person name="Arakawa K."/>
        </authorList>
    </citation>
    <scope>NUCLEOTIDE SEQUENCE</scope>
</reference>
<dbReference type="OrthoDB" id="6431878at2759"/>
<sequence>MLSNQELHKILILLSITWAALSSGSSSLHLQDKESADDALIKSEKAENAIDKNLLDGNKIGTWRMYSQRMNNTFHSHRHNYVESSEHAIIKSKPSNRGNFKFSEMNYRTPSRNANETLKIRATPDFTYYSWGNSAKNASTFSKFVPEQPVWQLPVQKINTSSIKSKKLKVFPISSIHELWHATKKYLMADFGNYTNSSNLSAQLVSSGSTQQAFNDTPLELQSFLKGDTEDVLNSAESRGMMKGGGQPILLIKDKGDGGGEMNGNGGMNGKDAIGPLIMMLTPLIMMCIMMPMMMSIMGGMMNFMKGVAGMMMMVNNPLTGITGITGAGISPSLLTKHRKTDDDDMAPGRVMLGPLIMEMVEKLEEALKKYDI</sequence>
<organism evidence="3 4">
    <name type="scientific">Nephila pilipes</name>
    <name type="common">Giant wood spider</name>
    <name type="synonym">Nephila maculata</name>
    <dbReference type="NCBI Taxonomy" id="299642"/>
    <lineage>
        <taxon>Eukaryota</taxon>
        <taxon>Metazoa</taxon>
        <taxon>Ecdysozoa</taxon>
        <taxon>Arthropoda</taxon>
        <taxon>Chelicerata</taxon>
        <taxon>Arachnida</taxon>
        <taxon>Araneae</taxon>
        <taxon>Araneomorphae</taxon>
        <taxon>Entelegynae</taxon>
        <taxon>Araneoidea</taxon>
        <taxon>Nephilidae</taxon>
        <taxon>Nephila</taxon>
    </lineage>
</organism>
<evidence type="ECO:0000313" key="4">
    <source>
        <dbReference type="Proteomes" id="UP000887013"/>
    </source>
</evidence>
<proteinExistence type="predicted"/>
<accession>A0A8X6QZL2</accession>
<feature type="signal peptide" evidence="2">
    <location>
        <begin position="1"/>
        <end position="22"/>
    </location>
</feature>
<keyword evidence="2" id="KW-0732">Signal</keyword>
<keyword evidence="1" id="KW-1133">Transmembrane helix</keyword>
<comment type="caution">
    <text evidence="3">The sequence shown here is derived from an EMBL/GenBank/DDBJ whole genome shotgun (WGS) entry which is preliminary data.</text>
</comment>
<dbReference type="AlphaFoldDB" id="A0A8X6QZL2"/>
<protein>
    <submittedName>
        <fullName evidence="3">Uncharacterized protein</fullName>
    </submittedName>
</protein>
<keyword evidence="1" id="KW-0812">Transmembrane</keyword>
<dbReference type="Proteomes" id="UP000887013">
    <property type="component" value="Unassembled WGS sequence"/>
</dbReference>
<feature type="transmembrane region" description="Helical" evidence="1">
    <location>
        <begin position="277"/>
        <end position="304"/>
    </location>
</feature>
<dbReference type="EMBL" id="BMAW01085956">
    <property type="protein sequence ID" value="GFU45285.1"/>
    <property type="molecule type" value="Genomic_DNA"/>
</dbReference>